<evidence type="ECO:0000256" key="6">
    <source>
        <dbReference type="ARBA" id="ARBA00047342"/>
    </source>
</evidence>
<evidence type="ECO:0000313" key="10">
    <source>
        <dbReference type="EMBL" id="KAK3320623.1"/>
    </source>
</evidence>
<gene>
    <name evidence="10" type="ORF">B0T19DRAFT_465527</name>
</gene>
<dbReference type="Proteomes" id="UP001286456">
    <property type="component" value="Unassembled WGS sequence"/>
</dbReference>
<dbReference type="InterPro" id="IPR000387">
    <property type="entry name" value="Tyr_Pase_dom"/>
</dbReference>
<comment type="catalytic activity">
    <reaction evidence="7">
        <text>1,5-bis(diphospho)-1D-myo-inositol 2,3,4,6-tetrakisphosphate + H2O = 1-diphospho-1D-myo-inositol 2,3,4,5,6-pentakisphosphate + phosphate + 2 H(+)</text>
        <dbReference type="Rhea" id="RHEA:79699"/>
        <dbReference type="ChEBI" id="CHEBI:15377"/>
        <dbReference type="ChEBI" id="CHEBI:15378"/>
        <dbReference type="ChEBI" id="CHEBI:43474"/>
        <dbReference type="ChEBI" id="CHEBI:74946"/>
        <dbReference type="ChEBI" id="CHEBI:77983"/>
        <dbReference type="EC" id="3.6.1.52"/>
    </reaction>
    <physiologicalReaction direction="left-to-right" evidence="7">
        <dbReference type="Rhea" id="RHEA:79700"/>
    </physiologicalReaction>
</comment>
<evidence type="ECO:0000256" key="1">
    <source>
        <dbReference type="ARBA" id="ARBA00004496"/>
    </source>
</evidence>
<dbReference type="PROSITE" id="PS00383">
    <property type="entry name" value="TYR_PHOSPHATASE_1"/>
    <property type="match status" value="1"/>
</dbReference>
<feature type="domain" description="Tyrosine specific protein phosphatases" evidence="9">
    <location>
        <begin position="72"/>
        <end position="124"/>
    </location>
</feature>
<comment type="subcellular location">
    <subcellularLocation>
        <location evidence="1">Cytoplasm</location>
    </subcellularLocation>
</comment>
<comment type="caution">
    <text evidence="10">The sequence shown here is derived from an EMBL/GenBank/DDBJ whole genome shotgun (WGS) entry which is preliminary data.</text>
</comment>
<proteinExistence type="inferred from homology"/>
<evidence type="ECO:0000313" key="11">
    <source>
        <dbReference type="Proteomes" id="UP001286456"/>
    </source>
</evidence>
<comment type="catalytic activity">
    <reaction evidence="6">
        <text>5-diphospho-1D-myo-inositol 1,2,3,4,6-pentakisphosphate + H2O = 1D-myo-inositol hexakisphosphate + phosphate + H(+)</text>
        <dbReference type="Rhea" id="RHEA:22384"/>
        <dbReference type="ChEBI" id="CHEBI:15377"/>
        <dbReference type="ChEBI" id="CHEBI:15378"/>
        <dbReference type="ChEBI" id="CHEBI:43474"/>
        <dbReference type="ChEBI" id="CHEBI:58130"/>
        <dbReference type="ChEBI" id="CHEBI:58628"/>
        <dbReference type="EC" id="3.6.1.52"/>
    </reaction>
    <physiologicalReaction direction="left-to-right" evidence="6">
        <dbReference type="Rhea" id="RHEA:22385"/>
    </physiologicalReaction>
</comment>
<keyword evidence="4" id="KW-0378">Hydrolase</keyword>
<dbReference type="EC" id="3.6.1.52" evidence="2"/>
<evidence type="ECO:0000256" key="2">
    <source>
        <dbReference type="ARBA" id="ARBA00012527"/>
    </source>
</evidence>
<sequence>PTNFGVVVPGVYRSSFPQAADHAFLEGLRLKTIVTLVQKDFPEGYTAFISNNGIKHHVFDMSGTKKEEIPIKTMISILRLLLDRQNHPLLIHCNHGKHRTGCVVAILRKVSGWDLESIISEYKRYAQPKVRDCDVKYITEFNLAAVYTTHLCGTEKGGS</sequence>
<dbReference type="EMBL" id="JAUEPO010000005">
    <property type="protein sequence ID" value="KAK3320623.1"/>
    <property type="molecule type" value="Genomic_DNA"/>
</dbReference>
<dbReference type="PROSITE" id="PS50054">
    <property type="entry name" value="TYR_PHOSPHATASE_DUAL"/>
    <property type="match status" value="1"/>
</dbReference>
<comment type="similarity">
    <text evidence="5">Belongs to the protein-tyrosine phosphatase family. Atypical dual-specificity phosphatase Siw14-like subfamily.</text>
</comment>
<dbReference type="InterPro" id="IPR029021">
    <property type="entry name" value="Prot-tyrosine_phosphatase-like"/>
</dbReference>
<evidence type="ECO:0000256" key="4">
    <source>
        <dbReference type="ARBA" id="ARBA00022801"/>
    </source>
</evidence>
<evidence type="ECO:0000256" key="7">
    <source>
        <dbReference type="ARBA" id="ARBA00047927"/>
    </source>
</evidence>
<protein>
    <recommendedName>
        <fullName evidence="2">diphosphoinositol-polyphosphate diphosphatase</fullName>
        <ecNumber evidence="2">3.6.1.52</ecNumber>
    </recommendedName>
</protein>
<dbReference type="GO" id="GO:0005737">
    <property type="term" value="C:cytoplasm"/>
    <property type="evidence" value="ECO:0007669"/>
    <property type="project" value="UniProtKB-SubCell"/>
</dbReference>
<feature type="domain" description="Tyrosine-protein phosphatase" evidence="8">
    <location>
        <begin position="3"/>
        <end position="159"/>
    </location>
</feature>
<organism evidence="10 11">
    <name type="scientific">Cercophora scortea</name>
    <dbReference type="NCBI Taxonomy" id="314031"/>
    <lineage>
        <taxon>Eukaryota</taxon>
        <taxon>Fungi</taxon>
        <taxon>Dikarya</taxon>
        <taxon>Ascomycota</taxon>
        <taxon>Pezizomycotina</taxon>
        <taxon>Sordariomycetes</taxon>
        <taxon>Sordariomycetidae</taxon>
        <taxon>Sordariales</taxon>
        <taxon>Lasiosphaeriaceae</taxon>
        <taxon>Cercophora</taxon>
    </lineage>
</organism>
<name>A0AAE0I8L9_9PEZI</name>
<dbReference type="Pfam" id="PF03162">
    <property type="entry name" value="Y_phosphatase2"/>
    <property type="match status" value="1"/>
</dbReference>
<dbReference type="FunFam" id="3.90.190.10:FF:000035">
    <property type="entry name" value="Tyrosine phosphatase, putative"/>
    <property type="match status" value="1"/>
</dbReference>
<dbReference type="SUPFAM" id="SSF52799">
    <property type="entry name" value="(Phosphotyrosine protein) phosphatases II"/>
    <property type="match status" value="1"/>
</dbReference>
<dbReference type="PANTHER" id="PTHR31126:SF48">
    <property type="entry name" value="INOSITOL PHOSPHATASE SIW14"/>
    <property type="match status" value="1"/>
</dbReference>
<dbReference type="PANTHER" id="PTHR31126">
    <property type="entry name" value="TYROSINE-PROTEIN PHOSPHATASE"/>
    <property type="match status" value="1"/>
</dbReference>
<keyword evidence="11" id="KW-1185">Reference proteome</keyword>
<dbReference type="GO" id="GO:0016791">
    <property type="term" value="F:phosphatase activity"/>
    <property type="evidence" value="ECO:0007669"/>
    <property type="project" value="TreeGrafter"/>
</dbReference>
<dbReference type="InterPro" id="IPR020422">
    <property type="entry name" value="TYR_PHOSPHATASE_DUAL_dom"/>
</dbReference>
<evidence type="ECO:0000256" key="3">
    <source>
        <dbReference type="ARBA" id="ARBA00022490"/>
    </source>
</evidence>
<dbReference type="GO" id="GO:0052840">
    <property type="term" value="F:inositol diphosphate tetrakisphosphate diphosphatase activity"/>
    <property type="evidence" value="ECO:0007669"/>
    <property type="project" value="TreeGrafter"/>
</dbReference>
<accession>A0AAE0I8L9</accession>
<evidence type="ECO:0000259" key="9">
    <source>
        <dbReference type="PROSITE" id="PS50056"/>
    </source>
</evidence>
<reference evidence="10" key="2">
    <citation type="submission" date="2023-06" db="EMBL/GenBank/DDBJ databases">
        <authorList>
            <consortium name="Lawrence Berkeley National Laboratory"/>
            <person name="Haridas S."/>
            <person name="Hensen N."/>
            <person name="Bonometti L."/>
            <person name="Westerberg I."/>
            <person name="Brannstrom I.O."/>
            <person name="Guillou S."/>
            <person name="Cros-Aarteil S."/>
            <person name="Calhoun S."/>
            <person name="Kuo A."/>
            <person name="Mondo S."/>
            <person name="Pangilinan J."/>
            <person name="Riley R."/>
            <person name="Labutti K."/>
            <person name="Andreopoulos B."/>
            <person name="Lipzen A."/>
            <person name="Chen C."/>
            <person name="Yanf M."/>
            <person name="Daum C."/>
            <person name="Ng V."/>
            <person name="Clum A."/>
            <person name="Steindorff A."/>
            <person name="Ohm R."/>
            <person name="Martin F."/>
            <person name="Silar P."/>
            <person name="Natvig D."/>
            <person name="Lalanne C."/>
            <person name="Gautier V."/>
            <person name="Ament-Velasquez S.L."/>
            <person name="Kruys A."/>
            <person name="Hutchinson M.I."/>
            <person name="Powell A.J."/>
            <person name="Barry K."/>
            <person name="Miller A.N."/>
            <person name="Grigoriev I.V."/>
            <person name="Debuchy R."/>
            <person name="Gladieux P."/>
            <person name="Thoren M.H."/>
            <person name="Johannesson H."/>
        </authorList>
    </citation>
    <scope>NUCLEOTIDE SEQUENCE</scope>
    <source>
        <strain evidence="10">SMH4131-1</strain>
    </source>
</reference>
<evidence type="ECO:0000256" key="5">
    <source>
        <dbReference type="ARBA" id="ARBA00044949"/>
    </source>
</evidence>
<dbReference type="AlphaFoldDB" id="A0AAE0I8L9"/>
<dbReference type="InterPro" id="IPR016130">
    <property type="entry name" value="Tyr_Pase_AS"/>
</dbReference>
<dbReference type="PROSITE" id="PS50056">
    <property type="entry name" value="TYR_PHOSPHATASE_2"/>
    <property type="match status" value="1"/>
</dbReference>
<dbReference type="InterPro" id="IPR004861">
    <property type="entry name" value="Siw14-like"/>
</dbReference>
<keyword evidence="3" id="KW-0963">Cytoplasm</keyword>
<evidence type="ECO:0000259" key="8">
    <source>
        <dbReference type="PROSITE" id="PS50054"/>
    </source>
</evidence>
<reference evidence="10" key="1">
    <citation type="journal article" date="2023" name="Mol. Phylogenet. Evol.">
        <title>Genome-scale phylogeny and comparative genomics of the fungal order Sordariales.</title>
        <authorList>
            <person name="Hensen N."/>
            <person name="Bonometti L."/>
            <person name="Westerberg I."/>
            <person name="Brannstrom I.O."/>
            <person name="Guillou S."/>
            <person name="Cros-Aarteil S."/>
            <person name="Calhoun S."/>
            <person name="Haridas S."/>
            <person name="Kuo A."/>
            <person name="Mondo S."/>
            <person name="Pangilinan J."/>
            <person name="Riley R."/>
            <person name="LaButti K."/>
            <person name="Andreopoulos B."/>
            <person name="Lipzen A."/>
            <person name="Chen C."/>
            <person name="Yan M."/>
            <person name="Daum C."/>
            <person name="Ng V."/>
            <person name="Clum A."/>
            <person name="Steindorff A."/>
            <person name="Ohm R.A."/>
            <person name="Martin F."/>
            <person name="Silar P."/>
            <person name="Natvig D.O."/>
            <person name="Lalanne C."/>
            <person name="Gautier V."/>
            <person name="Ament-Velasquez S.L."/>
            <person name="Kruys A."/>
            <person name="Hutchinson M.I."/>
            <person name="Powell A.J."/>
            <person name="Barry K."/>
            <person name="Miller A.N."/>
            <person name="Grigoriev I.V."/>
            <person name="Debuchy R."/>
            <person name="Gladieux P."/>
            <person name="Hiltunen Thoren M."/>
            <person name="Johannesson H."/>
        </authorList>
    </citation>
    <scope>NUCLEOTIDE SEQUENCE</scope>
    <source>
        <strain evidence="10">SMH4131-1</strain>
    </source>
</reference>
<dbReference type="Gene3D" id="3.90.190.10">
    <property type="entry name" value="Protein tyrosine phosphatase superfamily"/>
    <property type="match status" value="1"/>
</dbReference>
<feature type="non-terminal residue" evidence="10">
    <location>
        <position position="1"/>
    </location>
</feature>